<dbReference type="PANTHER" id="PTHR23266">
    <property type="entry name" value="IMMUNOGLOBULIN HEAVY CHAIN"/>
    <property type="match status" value="1"/>
</dbReference>
<dbReference type="EMBL" id="KE164730">
    <property type="protein sequence ID" value="EPQ19767.1"/>
    <property type="molecule type" value="Genomic_DNA"/>
</dbReference>
<dbReference type="InterPro" id="IPR013783">
    <property type="entry name" value="Ig-like_fold"/>
</dbReference>
<dbReference type="Proteomes" id="UP000052978">
    <property type="component" value="Unassembled WGS sequence"/>
</dbReference>
<keyword evidence="6" id="KW-1185">Reference proteome</keyword>
<accession>S7QEW3</accession>
<keyword evidence="2" id="KW-1064">Adaptive immunity</keyword>
<evidence type="ECO:0000256" key="3">
    <source>
        <dbReference type="ARBA" id="ARBA00043265"/>
    </source>
</evidence>
<keyword evidence="3" id="KW-1280">Immunoglobulin</keyword>
<dbReference type="InterPro" id="IPR013106">
    <property type="entry name" value="Ig_V-set"/>
</dbReference>
<dbReference type="InterPro" id="IPR050199">
    <property type="entry name" value="IgHV"/>
</dbReference>
<dbReference type="SMART" id="SM00406">
    <property type="entry name" value="IGv"/>
    <property type="match status" value="1"/>
</dbReference>
<name>S7QEW3_MYOBR</name>
<evidence type="ECO:0000256" key="1">
    <source>
        <dbReference type="ARBA" id="ARBA00022859"/>
    </source>
</evidence>
<dbReference type="SUPFAM" id="SSF48726">
    <property type="entry name" value="Immunoglobulin"/>
    <property type="match status" value="1"/>
</dbReference>
<dbReference type="AlphaFoldDB" id="S7QEW3"/>
<dbReference type="PROSITE" id="PS50835">
    <property type="entry name" value="IG_LIKE"/>
    <property type="match status" value="1"/>
</dbReference>
<dbReference type="GO" id="GO:0002250">
    <property type="term" value="P:adaptive immune response"/>
    <property type="evidence" value="ECO:0007669"/>
    <property type="project" value="UniProtKB-KW"/>
</dbReference>
<evidence type="ECO:0000313" key="5">
    <source>
        <dbReference type="EMBL" id="EPQ19767.1"/>
    </source>
</evidence>
<proteinExistence type="predicted"/>
<dbReference type="Gene3D" id="2.60.40.10">
    <property type="entry name" value="Immunoglobulins"/>
    <property type="match status" value="1"/>
</dbReference>
<dbReference type="Pfam" id="PF07686">
    <property type="entry name" value="V-set"/>
    <property type="match status" value="1"/>
</dbReference>
<evidence type="ECO:0000259" key="4">
    <source>
        <dbReference type="PROSITE" id="PS50835"/>
    </source>
</evidence>
<protein>
    <submittedName>
        <fullName evidence="5">Ig heavy chain V-III region VH26</fullName>
    </submittedName>
</protein>
<evidence type="ECO:0000256" key="2">
    <source>
        <dbReference type="ARBA" id="ARBA00023130"/>
    </source>
</evidence>
<organism evidence="5 6">
    <name type="scientific">Myotis brandtii</name>
    <name type="common">Brandt's bat</name>
    <dbReference type="NCBI Taxonomy" id="109478"/>
    <lineage>
        <taxon>Eukaryota</taxon>
        <taxon>Metazoa</taxon>
        <taxon>Chordata</taxon>
        <taxon>Craniata</taxon>
        <taxon>Vertebrata</taxon>
        <taxon>Euteleostomi</taxon>
        <taxon>Mammalia</taxon>
        <taxon>Eutheria</taxon>
        <taxon>Laurasiatheria</taxon>
        <taxon>Chiroptera</taxon>
        <taxon>Yangochiroptera</taxon>
        <taxon>Vespertilionidae</taxon>
        <taxon>Myotis</taxon>
    </lineage>
</organism>
<keyword evidence="1" id="KW-0391">Immunity</keyword>
<reference evidence="5 6" key="1">
    <citation type="journal article" date="2013" name="Nat. Commun.">
        <title>Genome analysis reveals insights into physiology and longevity of the Brandt's bat Myotis brandtii.</title>
        <authorList>
            <person name="Seim I."/>
            <person name="Fang X."/>
            <person name="Xiong Z."/>
            <person name="Lobanov A.V."/>
            <person name="Huang Z."/>
            <person name="Ma S."/>
            <person name="Feng Y."/>
            <person name="Turanov A.A."/>
            <person name="Zhu Y."/>
            <person name="Lenz T.L."/>
            <person name="Gerashchenko M.V."/>
            <person name="Fan D."/>
            <person name="Hee Yim S."/>
            <person name="Yao X."/>
            <person name="Jordan D."/>
            <person name="Xiong Y."/>
            <person name="Ma Y."/>
            <person name="Lyapunov A.N."/>
            <person name="Chen G."/>
            <person name="Kulakova O.I."/>
            <person name="Sun Y."/>
            <person name="Lee S.G."/>
            <person name="Bronson R.T."/>
            <person name="Moskalev A.A."/>
            <person name="Sunyaev S.R."/>
            <person name="Zhang G."/>
            <person name="Krogh A."/>
            <person name="Wang J."/>
            <person name="Gladyshev V.N."/>
        </authorList>
    </citation>
    <scope>NUCLEOTIDE SEQUENCE [LARGE SCALE GENOMIC DNA]</scope>
</reference>
<dbReference type="FunFam" id="2.60.40.10:FF:001259">
    <property type="entry name" value="Immunoglobulin heavy variable 13-2"/>
    <property type="match status" value="1"/>
</dbReference>
<dbReference type="InterPro" id="IPR007110">
    <property type="entry name" value="Ig-like_dom"/>
</dbReference>
<evidence type="ECO:0000313" key="6">
    <source>
        <dbReference type="Proteomes" id="UP000052978"/>
    </source>
</evidence>
<feature type="domain" description="Ig-like" evidence="4">
    <location>
        <begin position="80"/>
        <end position="169"/>
    </location>
</feature>
<gene>
    <name evidence="5" type="ORF">D623_10004958</name>
</gene>
<dbReference type="GO" id="GO:0019814">
    <property type="term" value="C:immunoglobulin complex"/>
    <property type="evidence" value="ECO:0007669"/>
    <property type="project" value="UniProtKB-KW"/>
</dbReference>
<dbReference type="GO" id="GO:0005576">
    <property type="term" value="C:extracellular region"/>
    <property type="evidence" value="ECO:0007669"/>
    <property type="project" value="UniProtKB-ARBA"/>
</dbReference>
<sequence>MLGRHPEPKCLRQDPSGSTMDLVPSCIFLLIIFQEPHLPLQKCSQHSPQHGLELENPPPGGHGYRCQCEVQLVKSGGDLVQPGESLRLSCVGSGFTFSNFWVNWVRQVPGKELEWVSYINPDGSSTYYAISVKSQFTMSRDNARKTLYLQMNILKAEDIAMYYCTTDTQ</sequence>
<dbReference type="InterPro" id="IPR036179">
    <property type="entry name" value="Ig-like_dom_sf"/>
</dbReference>